<protein>
    <submittedName>
        <fullName evidence="1">Uncharacterized protein</fullName>
    </submittedName>
</protein>
<accession>A0A9P0B0A3</accession>
<keyword evidence="2" id="KW-1185">Reference proteome</keyword>
<reference evidence="1" key="1">
    <citation type="submission" date="2021-12" db="EMBL/GenBank/DDBJ databases">
        <authorList>
            <person name="King R."/>
        </authorList>
    </citation>
    <scope>NUCLEOTIDE SEQUENCE</scope>
</reference>
<evidence type="ECO:0000313" key="1">
    <source>
        <dbReference type="EMBL" id="CAH0551205.1"/>
    </source>
</evidence>
<dbReference type="AlphaFoldDB" id="A0A9P0B0A3"/>
<dbReference type="EMBL" id="OV121133">
    <property type="protein sequence ID" value="CAH0551205.1"/>
    <property type="molecule type" value="Genomic_DNA"/>
</dbReference>
<evidence type="ECO:0000313" key="2">
    <source>
        <dbReference type="Proteomes" id="UP001154078"/>
    </source>
</evidence>
<organism evidence="1 2">
    <name type="scientific">Brassicogethes aeneus</name>
    <name type="common">Rape pollen beetle</name>
    <name type="synonym">Meligethes aeneus</name>
    <dbReference type="NCBI Taxonomy" id="1431903"/>
    <lineage>
        <taxon>Eukaryota</taxon>
        <taxon>Metazoa</taxon>
        <taxon>Ecdysozoa</taxon>
        <taxon>Arthropoda</taxon>
        <taxon>Hexapoda</taxon>
        <taxon>Insecta</taxon>
        <taxon>Pterygota</taxon>
        <taxon>Neoptera</taxon>
        <taxon>Endopterygota</taxon>
        <taxon>Coleoptera</taxon>
        <taxon>Polyphaga</taxon>
        <taxon>Cucujiformia</taxon>
        <taxon>Nitidulidae</taxon>
        <taxon>Meligethinae</taxon>
        <taxon>Brassicogethes</taxon>
    </lineage>
</organism>
<sequence>MKKDSAARKSAEYFNLRVNTLEEYWTHAEIVKINEPTHEYWTGEYYKQIEKSYRDCFKYIQEATKCIKDSNEDRQVKHHMQLIQDLQQIMHRIDETLTPLEHTLDRYEILSEKLMNIIFSS</sequence>
<gene>
    <name evidence="1" type="ORF">MELIAE_LOCUS3870</name>
</gene>
<dbReference type="OrthoDB" id="7423265at2759"/>
<name>A0A9P0B0A3_BRAAE</name>
<proteinExistence type="predicted"/>
<dbReference type="Proteomes" id="UP001154078">
    <property type="component" value="Chromosome 2"/>
</dbReference>